<evidence type="ECO:0000313" key="3">
    <source>
        <dbReference type="Proteomes" id="UP000634136"/>
    </source>
</evidence>
<dbReference type="EMBL" id="JAAIUW010000010">
    <property type="protein sequence ID" value="KAF7812478.1"/>
    <property type="molecule type" value="Genomic_DNA"/>
</dbReference>
<organism evidence="2 3">
    <name type="scientific">Senna tora</name>
    <dbReference type="NCBI Taxonomy" id="362788"/>
    <lineage>
        <taxon>Eukaryota</taxon>
        <taxon>Viridiplantae</taxon>
        <taxon>Streptophyta</taxon>
        <taxon>Embryophyta</taxon>
        <taxon>Tracheophyta</taxon>
        <taxon>Spermatophyta</taxon>
        <taxon>Magnoliopsida</taxon>
        <taxon>eudicotyledons</taxon>
        <taxon>Gunneridae</taxon>
        <taxon>Pentapetalae</taxon>
        <taxon>rosids</taxon>
        <taxon>fabids</taxon>
        <taxon>Fabales</taxon>
        <taxon>Fabaceae</taxon>
        <taxon>Caesalpinioideae</taxon>
        <taxon>Cassia clade</taxon>
        <taxon>Senna</taxon>
    </lineage>
</organism>
<dbReference type="Proteomes" id="UP000634136">
    <property type="component" value="Unassembled WGS sequence"/>
</dbReference>
<evidence type="ECO:0000313" key="2">
    <source>
        <dbReference type="EMBL" id="KAF7812478.1"/>
    </source>
</evidence>
<gene>
    <name evidence="2" type="ORF">G2W53_033454</name>
</gene>
<evidence type="ECO:0000256" key="1">
    <source>
        <dbReference type="SAM" id="MobiDB-lite"/>
    </source>
</evidence>
<comment type="caution">
    <text evidence="2">The sequence shown here is derived from an EMBL/GenBank/DDBJ whole genome shotgun (WGS) entry which is preliminary data.</text>
</comment>
<protein>
    <submittedName>
        <fullName evidence="2">Uncharacterized protein</fullName>
    </submittedName>
</protein>
<name>A0A834W8G2_9FABA</name>
<reference evidence="2" key="1">
    <citation type="submission" date="2020-09" db="EMBL/GenBank/DDBJ databases">
        <title>Genome-Enabled Discovery of Anthraquinone Biosynthesis in Senna tora.</title>
        <authorList>
            <person name="Kang S.-H."/>
            <person name="Pandey R.P."/>
            <person name="Lee C.-M."/>
            <person name="Sim J.-S."/>
            <person name="Jeong J.-T."/>
            <person name="Choi B.-S."/>
            <person name="Jung M."/>
            <person name="Ginzburg D."/>
            <person name="Zhao K."/>
            <person name="Won S.Y."/>
            <person name="Oh T.-J."/>
            <person name="Yu Y."/>
            <person name="Kim N.-H."/>
            <person name="Lee O.R."/>
            <person name="Lee T.-H."/>
            <person name="Bashyal P."/>
            <person name="Kim T.-S."/>
            <person name="Lee W.-H."/>
            <person name="Kawkins C."/>
            <person name="Kim C.-K."/>
            <person name="Kim J.S."/>
            <person name="Ahn B.O."/>
            <person name="Rhee S.Y."/>
            <person name="Sohng J.K."/>
        </authorList>
    </citation>
    <scope>NUCLEOTIDE SEQUENCE</scope>
    <source>
        <tissue evidence="2">Leaf</tissue>
    </source>
</reference>
<keyword evidence="3" id="KW-1185">Reference proteome</keyword>
<proteinExistence type="predicted"/>
<dbReference type="AlphaFoldDB" id="A0A834W8G2"/>
<feature type="region of interest" description="Disordered" evidence="1">
    <location>
        <begin position="1"/>
        <end position="22"/>
    </location>
</feature>
<sequence length="114" mass="12844">MEIPMMEAPSGRPHSQRPYQSKVVAKRGRAALRSAQKYLVPDARIPEDIFSRLGLESTDLTRNSWPNHMAASDIHRSNIFTQCIAWLVLTISSHKPTCLPRLRSSTDGSTWLPC</sequence>
<accession>A0A834W8G2</accession>